<evidence type="ECO:0000313" key="4">
    <source>
        <dbReference type="Proteomes" id="UP001186944"/>
    </source>
</evidence>
<organism evidence="3 4">
    <name type="scientific">Pinctada imbricata</name>
    <name type="common">Atlantic pearl-oyster</name>
    <name type="synonym">Pinctada martensii</name>
    <dbReference type="NCBI Taxonomy" id="66713"/>
    <lineage>
        <taxon>Eukaryota</taxon>
        <taxon>Metazoa</taxon>
        <taxon>Spiralia</taxon>
        <taxon>Lophotrochozoa</taxon>
        <taxon>Mollusca</taxon>
        <taxon>Bivalvia</taxon>
        <taxon>Autobranchia</taxon>
        <taxon>Pteriomorphia</taxon>
        <taxon>Pterioida</taxon>
        <taxon>Pterioidea</taxon>
        <taxon>Pteriidae</taxon>
        <taxon>Pinctada</taxon>
    </lineage>
</organism>
<dbReference type="EMBL" id="VSWD01000005">
    <property type="protein sequence ID" value="KAK3103288.1"/>
    <property type="molecule type" value="Genomic_DNA"/>
</dbReference>
<feature type="region of interest" description="Disordered" evidence="2">
    <location>
        <begin position="287"/>
        <end position="326"/>
    </location>
</feature>
<gene>
    <name evidence="3" type="ORF">FSP39_018208</name>
</gene>
<reference evidence="3" key="1">
    <citation type="submission" date="2019-08" db="EMBL/GenBank/DDBJ databases">
        <title>The improved chromosome-level genome for the pearl oyster Pinctada fucata martensii using PacBio sequencing and Hi-C.</title>
        <authorList>
            <person name="Zheng Z."/>
        </authorList>
    </citation>
    <scope>NUCLEOTIDE SEQUENCE</scope>
    <source>
        <strain evidence="3">ZZ-2019</strain>
        <tissue evidence="3">Adductor muscle</tissue>
    </source>
</reference>
<dbReference type="AlphaFoldDB" id="A0AA88YEI4"/>
<feature type="coiled-coil region" evidence="1">
    <location>
        <begin position="21"/>
        <end position="48"/>
    </location>
</feature>
<proteinExistence type="predicted"/>
<comment type="caution">
    <text evidence="3">The sequence shown here is derived from an EMBL/GenBank/DDBJ whole genome shotgun (WGS) entry which is preliminary data.</text>
</comment>
<keyword evidence="1" id="KW-0175">Coiled coil</keyword>
<feature type="compositionally biased region" description="Low complexity" evidence="2">
    <location>
        <begin position="315"/>
        <end position="326"/>
    </location>
</feature>
<keyword evidence="4" id="KW-1185">Reference proteome</keyword>
<evidence type="ECO:0000313" key="3">
    <source>
        <dbReference type="EMBL" id="KAK3103288.1"/>
    </source>
</evidence>
<name>A0AA88YEI4_PINIB</name>
<sequence length="326" mass="37715">MEKNDGAVPGEIEPENEKQLLQHILTVVNRLDNRIKNLENDTAKIEEIRSSISVFSSRIESLEKSVEKIYNHISQMEAGIEGLGAVVNTVIDKCAQNKKDIGSVDTKLIEMEMEMRKSEKIYFENMQKLQENVLDLKCRSMKYNLVFSGLEYQRDENVKVKLREFIKTELGLDQHIDFVNVHRFGSPGLNNARPIVAKFLFRSDLEVVLKNAYRLKGKQFGINEQFPREIENRRKPLYPLMRKAKKEGKKVSLVRDRLYIEGKMVQAQEGTEDETVTRNKEYRDVLFDRAVNNPQLPPLPPRQYKRARSEDSVDDTSTSPTPSTPR</sequence>
<dbReference type="Proteomes" id="UP001186944">
    <property type="component" value="Unassembled WGS sequence"/>
</dbReference>
<dbReference type="Gene3D" id="1.20.5.340">
    <property type="match status" value="1"/>
</dbReference>
<evidence type="ECO:0000256" key="1">
    <source>
        <dbReference type="SAM" id="Coils"/>
    </source>
</evidence>
<evidence type="ECO:0000256" key="2">
    <source>
        <dbReference type="SAM" id="MobiDB-lite"/>
    </source>
</evidence>
<accession>A0AA88YEI4</accession>
<protein>
    <submittedName>
        <fullName evidence="3">Uncharacterized protein</fullName>
    </submittedName>
</protein>